<dbReference type="AlphaFoldDB" id="A0A4R5LND8"/>
<proteinExistence type="predicted"/>
<dbReference type="EMBL" id="SMSE01000005">
    <property type="protein sequence ID" value="TDG11644.1"/>
    <property type="molecule type" value="Genomic_DNA"/>
</dbReference>
<protein>
    <submittedName>
        <fullName evidence="2">Uncharacterized protein</fullName>
    </submittedName>
</protein>
<gene>
    <name evidence="2" type="ORF">E2F43_18205</name>
</gene>
<keyword evidence="1" id="KW-1133">Transmembrane helix</keyword>
<dbReference type="RefSeq" id="WP_133215408.1">
    <property type="nucleotide sequence ID" value="NZ_SMSE01000005.1"/>
</dbReference>
<feature type="transmembrane region" description="Helical" evidence="1">
    <location>
        <begin position="6"/>
        <end position="23"/>
    </location>
</feature>
<accession>A0A4R5LND8</accession>
<organism evidence="2 3">
    <name type="scientific">Seongchinamella unica</name>
    <dbReference type="NCBI Taxonomy" id="2547392"/>
    <lineage>
        <taxon>Bacteria</taxon>
        <taxon>Pseudomonadati</taxon>
        <taxon>Pseudomonadota</taxon>
        <taxon>Gammaproteobacteria</taxon>
        <taxon>Cellvibrionales</taxon>
        <taxon>Halieaceae</taxon>
        <taxon>Seongchinamella</taxon>
    </lineage>
</organism>
<evidence type="ECO:0000256" key="1">
    <source>
        <dbReference type="SAM" id="Phobius"/>
    </source>
</evidence>
<keyword evidence="1" id="KW-0472">Membrane</keyword>
<sequence>MNLQIVLALFSAAIVIVGWRVIYRNALRVATRNETFTLIRDILATIDKLREEGCALWQAETAHEVEFAWKKLGPDLAALRRSIYNLDASRSVTIPISQLVSIRRALSMNLEEAGGRDPDKATQNVAQIFETSQEFKHQVLKAFAEKYPPKT</sequence>
<evidence type="ECO:0000313" key="2">
    <source>
        <dbReference type="EMBL" id="TDG11644.1"/>
    </source>
</evidence>
<reference evidence="2 3" key="1">
    <citation type="submission" date="2019-03" db="EMBL/GenBank/DDBJ databases">
        <title>Seongchinamella monodicae gen. nov., sp. nov., a novel member of the Gammaproteobacteria isolated from a tidal mudflat of beach.</title>
        <authorList>
            <person name="Yang H.G."/>
            <person name="Kang J.W."/>
            <person name="Lee S.D."/>
        </authorList>
    </citation>
    <scope>NUCLEOTIDE SEQUENCE [LARGE SCALE GENOMIC DNA]</scope>
    <source>
        <strain evidence="2 3">GH4-78</strain>
    </source>
</reference>
<keyword evidence="3" id="KW-1185">Reference proteome</keyword>
<comment type="caution">
    <text evidence="2">The sequence shown here is derived from an EMBL/GenBank/DDBJ whole genome shotgun (WGS) entry which is preliminary data.</text>
</comment>
<keyword evidence="1" id="KW-0812">Transmembrane</keyword>
<evidence type="ECO:0000313" key="3">
    <source>
        <dbReference type="Proteomes" id="UP000295554"/>
    </source>
</evidence>
<name>A0A4R5LND8_9GAMM</name>
<dbReference type="Proteomes" id="UP000295554">
    <property type="component" value="Unassembled WGS sequence"/>
</dbReference>